<accession>A0A317Y107</accession>
<protein>
    <submittedName>
        <fullName evidence="1">Uncharacterized protein</fullName>
    </submittedName>
</protein>
<reference evidence="1" key="1">
    <citation type="journal article" date="2018" name="Nat. Genet.">
        <title>Extensive intraspecific gene order and gene structural variations between Mo17 and other maize genomes.</title>
        <authorList>
            <person name="Sun S."/>
            <person name="Zhou Y."/>
            <person name="Chen J."/>
            <person name="Shi J."/>
            <person name="Zhao H."/>
            <person name="Zhao H."/>
            <person name="Song W."/>
            <person name="Zhang M."/>
            <person name="Cui Y."/>
            <person name="Dong X."/>
            <person name="Liu H."/>
            <person name="Ma X."/>
            <person name="Jiao Y."/>
            <person name="Wang B."/>
            <person name="Wei X."/>
            <person name="Stein J.C."/>
            <person name="Glaubitz J.C."/>
            <person name="Lu F."/>
            <person name="Yu G."/>
            <person name="Liang C."/>
            <person name="Fengler K."/>
            <person name="Li B."/>
            <person name="Rafalski A."/>
            <person name="Schnable P.S."/>
            <person name="Ware D.H."/>
            <person name="Buckler E.S."/>
            <person name="Lai J."/>
        </authorList>
    </citation>
    <scope>NUCLEOTIDE SEQUENCE [LARGE SCALE GENOMIC DNA]</scope>
    <source>
        <tissue evidence="1">Seedling</tissue>
    </source>
</reference>
<dbReference type="AlphaFoldDB" id="A0A317Y107"/>
<proteinExistence type="predicted"/>
<dbReference type="ExpressionAtlas" id="A0A317Y107">
    <property type="expression patterns" value="baseline and differential"/>
</dbReference>
<dbReference type="PANTHER" id="PTHR26312">
    <property type="entry name" value="TETRATRICOPEPTIDE REPEAT PROTEIN 5"/>
    <property type="match status" value="1"/>
</dbReference>
<dbReference type="InterPro" id="IPR011990">
    <property type="entry name" value="TPR-like_helical_dom_sf"/>
</dbReference>
<comment type="caution">
    <text evidence="1">The sequence shown here is derived from an EMBL/GenBank/DDBJ whole genome shotgun (WGS) entry which is preliminary data.</text>
</comment>
<dbReference type="EMBL" id="NCVQ01000001">
    <property type="protein sequence ID" value="PWZ51993.1"/>
    <property type="molecule type" value="Genomic_DNA"/>
</dbReference>
<dbReference type="PANTHER" id="PTHR26312:SF222">
    <property type="entry name" value="EXPRESSED PROTEIN"/>
    <property type="match status" value="1"/>
</dbReference>
<dbReference type="Proteomes" id="UP000251960">
    <property type="component" value="Chromosome 1"/>
</dbReference>
<evidence type="ECO:0000313" key="1">
    <source>
        <dbReference type="EMBL" id="PWZ51993.1"/>
    </source>
</evidence>
<dbReference type="Gene3D" id="1.25.40.10">
    <property type="entry name" value="Tetratricopeptide repeat domain"/>
    <property type="match status" value="1"/>
</dbReference>
<name>A0A317Y107_MAIZE</name>
<dbReference type="SUPFAM" id="SSF81901">
    <property type="entry name" value="HCP-like"/>
    <property type="match status" value="1"/>
</dbReference>
<sequence>MLVRSASTPVLGALHPSGCHSPAVSSPAVHFAESPAASAAYPRAHLLPPGRARVRVKGDYRRADEYYSRAILADPDDGELLSEYAKLVWEVHRDEERASSYFERAAKASPQNSHVLAAHAAFLWDTDDEEGGADALSYAAFAQPAHSSLASATATT</sequence>
<gene>
    <name evidence="1" type="ORF">Zm00014a_037516</name>
</gene>
<organism evidence="1">
    <name type="scientific">Zea mays</name>
    <name type="common">Maize</name>
    <dbReference type="NCBI Taxonomy" id="4577"/>
    <lineage>
        <taxon>Eukaryota</taxon>
        <taxon>Viridiplantae</taxon>
        <taxon>Streptophyta</taxon>
        <taxon>Embryophyta</taxon>
        <taxon>Tracheophyta</taxon>
        <taxon>Spermatophyta</taxon>
        <taxon>Magnoliopsida</taxon>
        <taxon>Liliopsida</taxon>
        <taxon>Poales</taxon>
        <taxon>Poaceae</taxon>
        <taxon>PACMAD clade</taxon>
        <taxon>Panicoideae</taxon>
        <taxon>Andropogonodae</taxon>
        <taxon>Andropogoneae</taxon>
        <taxon>Tripsacinae</taxon>
        <taxon>Zea</taxon>
    </lineage>
</organism>